<evidence type="ECO:0000256" key="3">
    <source>
        <dbReference type="RuleBase" id="RU361235"/>
    </source>
</evidence>
<feature type="signal peptide" evidence="3">
    <location>
        <begin position="1"/>
        <end position="18"/>
    </location>
</feature>
<accession>A0AAN7CQ73</accession>
<evidence type="ECO:0000313" key="5">
    <source>
        <dbReference type="EMBL" id="KAK4245875.1"/>
    </source>
</evidence>
<keyword evidence="6" id="KW-1185">Reference proteome</keyword>
<dbReference type="InterPro" id="IPR050654">
    <property type="entry name" value="AChE-related_enzymes"/>
</dbReference>
<feature type="chain" id="PRO_5042665271" description="Carboxylic ester hydrolase" evidence="3">
    <location>
        <begin position="19"/>
        <end position="498"/>
    </location>
</feature>
<dbReference type="EMBL" id="MU857688">
    <property type="protein sequence ID" value="KAK4245875.1"/>
    <property type="molecule type" value="Genomic_DNA"/>
</dbReference>
<keyword evidence="3" id="KW-0732">Signal</keyword>
<keyword evidence="2 3" id="KW-0378">Hydrolase</keyword>
<dbReference type="PANTHER" id="PTHR43918:SF4">
    <property type="entry name" value="CARBOXYLIC ESTER HYDROLASE"/>
    <property type="match status" value="1"/>
</dbReference>
<dbReference type="InterPro" id="IPR019826">
    <property type="entry name" value="Carboxylesterase_B_AS"/>
</dbReference>
<dbReference type="Pfam" id="PF00135">
    <property type="entry name" value="COesterase"/>
    <property type="match status" value="2"/>
</dbReference>
<dbReference type="Proteomes" id="UP001303647">
    <property type="component" value="Unassembled WGS sequence"/>
</dbReference>
<organism evidence="5 6">
    <name type="scientific">Corynascus novoguineensis</name>
    <dbReference type="NCBI Taxonomy" id="1126955"/>
    <lineage>
        <taxon>Eukaryota</taxon>
        <taxon>Fungi</taxon>
        <taxon>Dikarya</taxon>
        <taxon>Ascomycota</taxon>
        <taxon>Pezizomycotina</taxon>
        <taxon>Sordariomycetes</taxon>
        <taxon>Sordariomycetidae</taxon>
        <taxon>Sordariales</taxon>
        <taxon>Chaetomiaceae</taxon>
        <taxon>Corynascus</taxon>
    </lineage>
</organism>
<comment type="caution">
    <text evidence="5">The sequence shown here is derived from an EMBL/GenBank/DDBJ whole genome shotgun (WGS) entry which is preliminary data.</text>
</comment>
<dbReference type="PROSITE" id="PS00941">
    <property type="entry name" value="CARBOXYLESTERASE_B_2"/>
    <property type="match status" value="1"/>
</dbReference>
<comment type="similarity">
    <text evidence="1 3">Belongs to the type-B carboxylesterase/lipase family.</text>
</comment>
<name>A0AAN7CQ73_9PEZI</name>
<feature type="domain" description="Carboxylesterase type B" evidence="4">
    <location>
        <begin position="33"/>
        <end position="356"/>
    </location>
</feature>
<dbReference type="Gene3D" id="3.40.50.1820">
    <property type="entry name" value="alpha/beta hydrolase"/>
    <property type="match status" value="2"/>
</dbReference>
<reference evidence="5" key="2">
    <citation type="submission" date="2023-05" db="EMBL/GenBank/DDBJ databases">
        <authorList>
            <consortium name="Lawrence Berkeley National Laboratory"/>
            <person name="Steindorff A."/>
            <person name="Hensen N."/>
            <person name="Bonometti L."/>
            <person name="Westerberg I."/>
            <person name="Brannstrom I.O."/>
            <person name="Guillou S."/>
            <person name="Cros-Aarteil S."/>
            <person name="Calhoun S."/>
            <person name="Haridas S."/>
            <person name="Kuo A."/>
            <person name="Mondo S."/>
            <person name="Pangilinan J."/>
            <person name="Riley R."/>
            <person name="Labutti K."/>
            <person name="Andreopoulos B."/>
            <person name="Lipzen A."/>
            <person name="Chen C."/>
            <person name="Yanf M."/>
            <person name="Daum C."/>
            <person name="Ng V."/>
            <person name="Clum A."/>
            <person name="Ohm R."/>
            <person name="Martin F."/>
            <person name="Silar P."/>
            <person name="Natvig D."/>
            <person name="Lalanne C."/>
            <person name="Gautier V."/>
            <person name="Ament-Velasquez S.L."/>
            <person name="Kruys A."/>
            <person name="Hutchinson M.I."/>
            <person name="Powell A.J."/>
            <person name="Barry K."/>
            <person name="Miller A.N."/>
            <person name="Grigoriev I.V."/>
            <person name="Debuchy R."/>
            <person name="Gladieux P."/>
            <person name="Thoren M.H."/>
            <person name="Johannesson H."/>
        </authorList>
    </citation>
    <scope>NUCLEOTIDE SEQUENCE</scope>
    <source>
        <strain evidence="5">CBS 359.72</strain>
    </source>
</reference>
<dbReference type="InterPro" id="IPR029058">
    <property type="entry name" value="AB_hydrolase_fold"/>
</dbReference>
<proteinExistence type="inferred from homology"/>
<reference evidence="5" key="1">
    <citation type="journal article" date="2023" name="Mol. Phylogenet. Evol.">
        <title>Genome-scale phylogeny and comparative genomics of the fungal order Sordariales.</title>
        <authorList>
            <person name="Hensen N."/>
            <person name="Bonometti L."/>
            <person name="Westerberg I."/>
            <person name="Brannstrom I.O."/>
            <person name="Guillou S."/>
            <person name="Cros-Aarteil S."/>
            <person name="Calhoun S."/>
            <person name="Haridas S."/>
            <person name="Kuo A."/>
            <person name="Mondo S."/>
            <person name="Pangilinan J."/>
            <person name="Riley R."/>
            <person name="LaButti K."/>
            <person name="Andreopoulos B."/>
            <person name="Lipzen A."/>
            <person name="Chen C."/>
            <person name="Yan M."/>
            <person name="Daum C."/>
            <person name="Ng V."/>
            <person name="Clum A."/>
            <person name="Steindorff A."/>
            <person name="Ohm R.A."/>
            <person name="Martin F."/>
            <person name="Silar P."/>
            <person name="Natvig D.O."/>
            <person name="Lalanne C."/>
            <person name="Gautier V."/>
            <person name="Ament-Velasquez S.L."/>
            <person name="Kruys A."/>
            <person name="Hutchinson M.I."/>
            <person name="Powell A.J."/>
            <person name="Barry K."/>
            <person name="Miller A.N."/>
            <person name="Grigoriev I.V."/>
            <person name="Debuchy R."/>
            <person name="Gladieux P."/>
            <person name="Hiltunen Thoren M."/>
            <person name="Johannesson H."/>
        </authorList>
    </citation>
    <scope>NUCLEOTIDE SEQUENCE</scope>
    <source>
        <strain evidence="5">CBS 359.72</strain>
    </source>
</reference>
<dbReference type="InterPro" id="IPR019819">
    <property type="entry name" value="Carboxylesterase_B_CS"/>
</dbReference>
<sequence>MRLFVLASTLLLSPLTGARVTSPETPKPRPGLTVKTTSGTYTGFVNSTVPDVKQWLGIPYGRPPVGNRRFMPPEKAPDYGTADATAYKPVCIQNSGNKTGIFWELVPEFQNADPQSEDCLYLNVWAPRKPVEKKVPVIVWVCGGGFREGGGHAPYQVPDQWIQRTQTHIVVAFNYRLNIFGFPGSPAASKNAGLMDVRLVTEWLKDNIEAFGGDPDRMVLYGQSAGANAVLTYGYAYPHDPIVNGLIASSGGASATNPTSSSSFHNLAQIVGCANLTTTAELACMQEVDPLVLQKKIEGTEGPAFRGSFGPIADNVTVFANLTDRLEKGLVPKLPLITGYTFNEAAAFLPFHINDTAPPTPTMPGSDRLSCGVKNEVEMRSAYGLTTYYYLYSGNFSNITPRYWLGGMHSSDIPLVFGTHHQFRGNSTELEWQTSYAMEAFWVSFAAKSSENPRNHLDLVWPEYTADNSQIVVFGNSTGPSASYVAPVAIADKYGGDC</sequence>
<dbReference type="EC" id="3.1.1.-" evidence="3"/>
<gene>
    <name evidence="5" type="ORF">C7999DRAFT_33732</name>
</gene>
<evidence type="ECO:0000259" key="4">
    <source>
        <dbReference type="Pfam" id="PF00135"/>
    </source>
</evidence>
<dbReference type="SUPFAM" id="SSF53474">
    <property type="entry name" value="alpha/beta-Hydrolases"/>
    <property type="match status" value="1"/>
</dbReference>
<dbReference type="PROSITE" id="PS00122">
    <property type="entry name" value="CARBOXYLESTERASE_B_1"/>
    <property type="match status" value="1"/>
</dbReference>
<protein>
    <recommendedName>
        <fullName evidence="3">Carboxylic ester hydrolase</fullName>
        <ecNumber evidence="3">3.1.1.-</ecNumber>
    </recommendedName>
</protein>
<evidence type="ECO:0000313" key="6">
    <source>
        <dbReference type="Proteomes" id="UP001303647"/>
    </source>
</evidence>
<dbReference type="AlphaFoldDB" id="A0AAN7CQ73"/>
<evidence type="ECO:0000256" key="2">
    <source>
        <dbReference type="ARBA" id="ARBA00022801"/>
    </source>
</evidence>
<feature type="domain" description="Carboxylesterase type B" evidence="4">
    <location>
        <begin position="370"/>
        <end position="476"/>
    </location>
</feature>
<evidence type="ECO:0000256" key="1">
    <source>
        <dbReference type="ARBA" id="ARBA00005964"/>
    </source>
</evidence>
<dbReference type="InterPro" id="IPR002018">
    <property type="entry name" value="CarbesteraseB"/>
</dbReference>
<dbReference type="PANTHER" id="PTHR43918">
    <property type="entry name" value="ACETYLCHOLINESTERASE"/>
    <property type="match status" value="1"/>
</dbReference>
<dbReference type="GO" id="GO:0052689">
    <property type="term" value="F:carboxylic ester hydrolase activity"/>
    <property type="evidence" value="ECO:0007669"/>
    <property type="project" value="TreeGrafter"/>
</dbReference>